<dbReference type="Proteomes" id="UP000324162">
    <property type="component" value="Unassembled WGS sequence"/>
</dbReference>
<evidence type="ECO:0000256" key="2">
    <source>
        <dbReference type="ARBA" id="ARBA00012438"/>
    </source>
</evidence>
<dbReference type="InterPro" id="IPR005467">
    <property type="entry name" value="His_kinase_dom"/>
</dbReference>
<reference evidence="6 7" key="1">
    <citation type="submission" date="2019-01" db="EMBL/GenBank/DDBJ databases">
        <title>Genome sequences of marine Pseudoalteromonas species.</title>
        <authorList>
            <person name="Boraston A.B."/>
            <person name="Hehemann J.-H."/>
            <person name="Vickers C.J."/>
            <person name="Salama-Alber O."/>
            <person name="Abe K."/>
            <person name="Hettle A.J."/>
        </authorList>
    </citation>
    <scope>NUCLEOTIDE SEQUENCE [LARGE SCALE GENOMIC DNA]</scope>
    <source>
        <strain evidence="6 7">PS42</strain>
    </source>
</reference>
<dbReference type="InterPro" id="IPR003594">
    <property type="entry name" value="HATPase_dom"/>
</dbReference>
<comment type="catalytic activity">
    <reaction evidence="1">
        <text>ATP + protein L-histidine = ADP + protein N-phospho-L-histidine.</text>
        <dbReference type="EC" id="2.7.13.3"/>
    </reaction>
</comment>
<dbReference type="Pfam" id="PF02518">
    <property type="entry name" value="HATPase_c"/>
    <property type="match status" value="1"/>
</dbReference>
<name>A0AB73BB24_9GAMM</name>
<sequence length="324" mass="36247">MSEDTHNYKKAYLREKAARDELEMLLEDKTRALFCANQDLEEKLNMLKNQQVTLMQSEKMATLGTLSAGVAHEINNPLAYVTSNLESIKFFKPTLIALMTVAKQYINKSISAAEMETLLIKLDKESDIDFILDDLDELLNDTREGLQRIAAIVNNLLNFARPKNNSMAMANIRESLEGAIKLLANQLKTCNITCSDDELPLSYCNLSAINQIFVNLLLNAKYACDLVQDQQGEILVNLFSDEKNIYIEVSDNGCGMDEKTVNHIFEPFYTTKPVGEGTGMGMAIVYNVLKEHKGSIEIESELNKGTLMRCILPIITLPDSSLAC</sequence>
<evidence type="ECO:0000256" key="1">
    <source>
        <dbReference type="ARBA" id="ARBA00000085"/>
    </source>
</evidence>
<dbReference type="RefSeq" id="WP_149615301.1">
    <property type="nucleotide sequence ID" value="NZ_SEUK01000056.1"/>
</dbReference>
<dbReference type="SMART" id="SM00387">
    <property type="entry name" value="HATPase_c"/>
    <property type="match status" value="1"/>
</dbReference>
<protein>
    <recommendedName>
        <fullName evidence="2">histidine kinase</fullName>
        <ecNumber evidence="2">2.7.13.3</ecNumber>
    </recommendedName>
</protein>
<dbReference type="CDD" id="cd00082">
    <property type="entry name" value="HisKA"/>
    <property type="match status" value="1"/>
</dbReference>
<comment type="caution">
    <text evidence="6">The sequence shown here is derived from an EMBL/GenBank/DDBJ whole genome shotgun (WGS) entry which is preliminary data.</text>
</comment>
<dbReference type="Gene3D" id="3.30.565.10">
    <property type="entry name" value="Histidine kinase-like ATPase, C-terminal domain"/>
    <property type="match status" value="1"/>
</dbReference>
<dbReference type="PANTHER" id="PTHR43065">
    <property type="entry name" value="SENSOR HISTIDINE KINASE"/>
    <property type="match status" value="1"/>
</dbReference>
<dbReference type="Gene3D" id="1.10.287.130">
    <property type="match status" value="1"/>
</dbReference>
<dbReference type="PROSITE" id="PS50109">
    <property type="entry name" value="HIS_KIN"/>
    <property type="match status" value="1"/>
</dbReference>
<dbReference type="PRINTS" id="PR00344">
    <property type="entry name" value="BCTRLSENSOR"/>
</dbReference>
<dbReference type="EC" id="2.7.13.3" evidence="2"/>
<feature type="coiled-coil region" evidence="4">
    <location>
        <begin position="30"/>
        <end position="57"/>
    </location>
</feature>
<evidence type="ECO:0000259" key="5">
    <source>
        <dbReference type="PROSITE" id="PS50109"/>
    </source>
</evidence>
<dbReference type="SUPFAM" id="SSF47384">
    <property type="entry name" value="Homodimeric domain of signal transducing histidine kinase"/>
    <property type="match status" value="1"/>
</dbReference>
<evidence type="ECO:0000256" key="4">
    <source>
        <dbReference type="SAM" id="Coils"/>
    </source>
</evidence>
<evidence type="ECO:0000313" key="7">
    <source>
        <dbReference type="Proteomes" id="UP000324162"/>
    </source>
</evidence>
<gene>
    <name evidence="6" type="ORF">EU508_19900</name>
</gene>
<evidence type="ECO:0000313" key="6">
    <source>
        <dbReference type="EMBL" id="KAA1156352.1"/>
    </source>
</evidence>
<keyword evidence="4" id="KW-0175">Coiled coil</keyword>
<proteinExistence type="predicted"/>
<organism evidence="6 7">
    <name type="scientific">Pseudoalteromonas fuliginea</name>
    <dbReference type="NCBI Taxonomy" id="1872678"/>
    <lineage>
        <taxon>Bacteria</taxon>
        <taxon>Pseudomonadati</taxon>
        <taxon>Pseudomonadota</taxon>
        <taxon>Gammaproteobacteria</taxon>
        <taxon>Alteromonadales</taxon>
        <taxon>Pseudoalteromonadaceae</taxon>
        <taxon>Pseudoalteromonas</taxon>
    </lineage>
</organism>
<dbReference type="InterPro" id="IPR036097">
    <property type="entry name" value="HisK_dim/P_sf"/>
</dbReference>
<accession>A0AB73BB24</accession>
<dbReference type="AlphaFoldDB" id="A0AB73BB24"/>
<dbReference type="PANTHER" id="PTHR43065:SF50">
    <property type="entry name" value="HISTIDINE KINASE"/>
    <property type="match status" value="1"/>
</dbReference>
<dbReference type="InterPro" id="IPR036890">
    <property type="entry name" value="HATPase_C_sf"/>
</dbReference>
<dbReference type="EMBL" id="SEUK01000056">
    <property type="protein sequence ID" value="KAA1156352.1"/>
    <property type="molecule type" value="Genomic_DNA"/>
</dbReference>
<feature type="domain" description="Histidine kinase" evidence="5">
    <location>
        <begin position="69"/>
        <end position="316"/>
    </location>
</feature>
<keyword evidence="3" id="KW-0597">Phosphoprotein</keyword>
<dbReference type="SUPFAM" id="SSF55874">
    <property type="entry name" value="ATPase domain of HSP90 chaperone/DNA topoisomerase II/histidine kinase"/>
    <property type="match status" value="1"/>
</dbReference>
<dbReference type="InterPro" id="IPR004358">
    <property type="entry name" value="Sig_transdc_His_kin-like_C"/>
</dbReference>
<evidence type="ECO:0000256" key="3">
    <source>
        <dbReference type="ARBA" id="ARBA00022553"/>
    </source>
</evidence>
<dbReference type="GO" id="GO:0000155">
    <property type="term" value="F:phosphorelay sensor kinase activity"/>
    <property type="evidence" value="ECO:0007669"/>
    <property type="project" value="InterPro"/>
</dbReference>
<dbReference type="InterPro" id="IPR003661">
    <property type="entry name" value="HisK_dim/P_dom"/>
</dbReference>